<evidence type="ECO:0000256" key="6">
    <source>
        <dbReference type="ARBA" id="ARBA00023136"/>
    </source>
</evidence>
<dbReference type="GO" id="GO:0005886">
    <property type="term" value="C:plasma membrane"/>
    <property type="evidence" value="ECO:0007669"/>
    <property type="project" value="UniProtKB-SubCell"/>
</dbReference>
<keyword evidence="3" id="KW-1003">Cell membrane</keyword>
<dbReference type="Proteomes" id="UP000753908">
    <property type="component" value="Unassembled WGS sequence"/>
</dbReference>
<reference evidence="10" key="2">
    <citation type="journal article" date="2022" name="Microbiol. Resour. Announc.">
        <title>Metagenome Sequencing to Explore Phylogenomics of Terrestrial Cyanobacteria.</title>
        <authorList>
            <person name="Ward R.D."/>
            <person name="Stajich J.E."/>
            <person name="Johansen J.R."/>
            <person name="Huntemann M."/>
            <person name="Clum A."/>
            <person name="Foster B."/>
            <person name="Foster B."/>
            <person name="Roux S."/>
            <person name="Palaniappan K."/>
            <person name="Varghese N."/>
            <person name="Mukherjee S."/>
            <person name="Reddy T.B.K."/>
            <person name="Daum C."/>
            <person name="Copeland A."/>
            <person name="Chen I.A."/>
            <person name="Ivanova N.N."/>
            <person name="Kyrpides N.C."/>
            <person name="Shapiro N."/>
            <person name="Eloe-Fadrosh E.A."/>
            <person name="Pietrasiak N."/>
        </authorList>
    </citation>
    <scope>NUCLEOTIDE SEQUENCE</scope>
    <source>
        <strain evidence="10">CPER-KK1</strain>
    </source>
</reference>
<dbReference type="CDD" id="cd07302">
    <property type="entry name" value="CHD"/>
    <property type="match status" value="1"/>
</dbReference>
<dbReference type="InterPro" id="IPR029787">
    <property type="entry name" value="Nucleotide_cyclase"/>
</dbReference>
<dbReference type="Gene3D" id="3.30.450.20">
    <property type="entry name" value="PAS domain"/>
    <property type="match status" value="1"/>
</dbReference>
<evidence type="ECO:0000256" key="2">
    <source>
        <dbReference type="ARBA" id="ARBA00005381"/>
    </source>
</evidence>
<dbReference type="CDD" id="cd12913">
    <property type="entry name" value="PDC1_MCP_like"/>
    <property type="match status" value="1"/>
</dbReference>
<dbReference type="Gene3D" id="3.30.70.1230">
    <property type="entry name" value="Nucleotide cyclase"/>
    <property type="match status" value="1"/>
</dbReference>
<dbReference type="InterPro" id="IPR050697">
    <property type="entry name" value="Adenylyl/Guanylyl_Cyclase_3/4"/>
</dbReference>
<protein>
    <recommendedName>
        <fullName evidence="9">Guanylate cyclase domain-containing protein</fullName>
    </recommendedName>
</protein>
<comment type="subcellular location">
    <subcellularLocation>
        <location evidence="1">Cell membrane</location>
        <topology evidence="1">Multi-pass membrane protein</topology>
    </subcellularLocation>
</comment>
<dbReference type="SUPFAM" id="SSF103190">
    <property type="entry name" value="Sensory domain-like"/>
    <property type="match status" value="1"/>
</dbReference>
<dbReference type="PROSITE" id="PS50125">
    <property type="entry name" value="GUANYLATE_CYCLASE_2"/>
    <property type="match status" value="1"/>
</dbReference>
<keyword evidence="5 8" id="KW-1133">Transmembrane helix</keyword>
<evidence type="ECO:0000256" key="7">
    <source>
        <dbReference type="PROSITE-ProRule" id="PRU00339"/>
    </source>
</evidence>
<dbReference type="PANTHER" id="PTHR43081">
    <property type="entry name" value="ADENYLATE CYCLASE, TERMINAL-DIFFERENTIATION SPECIFIC-RELATED"/>
    <property type="match status" value="1"/>
</dbReference>
<evidence type="ECO:0000313" key="10">
    <source>
        <dbReference type="EMBL" id="MBW4548247.1"/>
    </source>
</evidence>
<feature type="domain" description="Guanylate cyclase" evidence="9">
    <location>
        <begin position="395"/>
        <end position="522"/>
    </location>
</feature>
<comment type="caution">
    <text evidence="10">The sequence shown here is derived from an EMBL/GenBank/DDBJ whole genome shotgun (WGS) entry which is preliminary data.</text>
</comment>
<dbReference type="AlphaFoldDB" id="A0A951UCS9"/>
<reference evidence="10" key="1">
    <citation type="submission" date="2021-05" db="EMBL/GenBank/DDBJ databases">
        <authorList>
            <person name="Pietrasiak N."/>
            <person name="Ward R."/>
            <person name="Stajich J.E."/>
            <person name="Kurbessoian T."/>
        </authorList>
    </citation>
    <scope>NUCLEOTIDE SEQUENCE</scope>
    <source>
        <strain evidence="10">CPER-KK1</strain>
    </source>
</reference>
<feature type="transmembrane region" description="Helical" evidence="8">
    <location>
        <begin position="321"/>
        <end position="341"/>
    </location>
</feature>
<keyword evidence="6 8" id="KW-0472">Membrane</keyword>
<evidence type="ECO:0000313" key="11">
    <source>
        <dbReference type="Proteomes" id="UP000753908"/>
    </source>
</evidence>
<dbReference type="EMBL" id="JAHHIF010000057">
    <property type="protein sequence ID" value="MBW4548247.1"/>
    <property type="molecule type" value="Genomic_DNA"/>
</dbReference>
<dbReference type="GO" id="GO:0006171">
    <property type="term" value="P:cAMP biosynthetic process"/>
    <property type="evidence" value="ECO:0007669"/>
    <property type="project" value="TreeGrafter"/>
</dbReference>
<accession>A0A951UCS9</accession>
<dbReference type="GO" id="GO:0004016">
    <property type="term" value="F:adenylate cyclase activity"/>
    <property type="evidence" value="ECO:0007669"/>
    <property type="project" value="UniProtKB-ARBA"/>
</dbReference>
<proteinExistence type="inferred from homology"/>
<keyword evidence="4 8" id="KW-0812">Transmembrane</keyword>
<organism evidence="10 11">
    <name type="scientific">Symplocastrum torsivum CPER-KK1</name>
    <dbReference type="NCBI Taxonomy" id="450513"/>
    <lineage>
        <taxon>Bacteria</taxon>
        <taxon>Bacillati</taxon>
        <taxon>Cyanobacteriota</taxon>
        <taxon>Cyanophyceae</taxon>
        <taxon>Oscillatoriophycideae</taxon>
        <taxon>Oscillatoriales</taxon>
        <taxon>Microcoleaceae</taxon>
        <taxon>Symplocastrum</taxon>
    </lineage>
</organism>
<dbReference type="SMART" id="SM00044">
    <property type="entry name" value="CYCc"/>
    <property type="match status" value="1"/>
</dbReference>
<sequence length="650" mass="74049">MSSIVLALPFALLALVGYLSYTDRQKDIKNLATQLRSEITDRIEDNVKFYLETPHKVNQANANAIESDLFDLEDFQDMESFFSKQLQNSKEINNTYVGNVKGDMFGAEWQQREKNNLRLIINESTAEKFNFTISRRVLEDYDPRRRPWYQLAKKKGEPTWSDVYTDFSSGKTVVTAAYPVYDKSGKLVAVLGSDFLACEVNEFLRRLKNDKLEIGGLFITDRSGKPLAKSTGNQCTQIEPNQVLKSEDDFIRGTVKYLEKKFGDLSKIDRSNPLEFELNGDRQFIQVTPLTDDYGLDWLIVVVIPENTVIEQINANTRTSIWLYSTALGMATAVVILAFHWTRLRAENAHLQHLAQLKDEFLAAASRFVPRDFLDFLGKSIIDVELGDQVRKEMTIMFSDIRSFTTMSEKMSPQENFNFINDYLGKVSPAIRNQGGIIDKYIGDAIMALFPQQSAEAALQAAIEMQREVSVYNEDRLKNGCQPIAIGVGLHTGILRLGTIGEPERMETTVISDAVNLASRLEGLTKLYGAGILISGETLFKLPPSKYSYRWLGQVKVKGRDESVSVFEVYDAEPATIVELKNKTKTAFETSLLLYSQKNFAQANQIFQEILQINPQDRATKMYIERCEYYQEHEVPEEWSRMEDFNLVKQ</sequence>
<feature type="repeat" description="TPR" evidence="7">
    <location>
        <begin position="584"/>
        <end position="617"/>
    </location>
</feature>
<name>A0A951UCS9_9CYAN</name>
<dbReference type="GO" id="GO:0035556">
    <property type="term" value="P:intracellular signal transduction"/>
    <property type="evidence" value="ECO:0007669"/>
    <property type="project" value="InterPro"/>
</dbReference>
<dbReference type="InterPro" id="IPR033479">
    <property type="entry name" value="dCache_1"/>
</dbReference>
<dbReference type="InterPro" id="IPR029151">
    <property type="entry name" value="Sensor-like_sf"/>
</dbReference>
<evidence type="ECO:0000256" key="4">
    <source>
        <dbReference type="ARBA" id="ARBA00022692"/>
    </source>
</evidence>
<evidence type="ECO:0000256" key="5">
    <source>
        <dbReference type="ARBA" id="ARBA00022989"/>
    </source>
</evidence>
<dbReference type="InterPro" id="IPR001054">
    <property type="entry name" value="A/G_cyclase"/>
</dbReference>
<dbReference type="Pfam" id="PF00211">
    <property type="entry name" value="Guanylate_cyc"/>
    <property type="match status" value="1"/>
</dbReference>
<evidence type="ECO:0000256" key="3">
    <source>
        <dbReference type="ARBA" id="ARBA00022475"/>
    </source>
</evidence>
<dbReference type="PANTHER" id="PTHR43081:SF1">
    <property type="entry name" value="ADENYLATE CYCLASE, TERMINAL-DIFFERENTIATION SPECIFIC"/>
    <property type="match status" value="1"/>
</dbReference>
<evidence type="ECO:0000259" key="9">
    <source>
        <dbReference type="PROSITE" id="PS50125"/>
    </source>
</evidence>
<dbReference type="SUPFAM" id="SSF55073">
    <property type="entry name" value="Nucleotide cyclase"/>
    <property type="match status" value="1"/>
</dbReference>
<dbReference type="InterPro" id="IPR019734">
    <property type="entry name" value="TPR_rpt"/>
</dbReference>
<evidence type="ECO:0000256" key="1">
    <source>
        <dbReference type="ARBA" id="ARBA00004651"/>
    </source>
</evidence>
<dbReference type="Pfam" id="PF02743">
    <property type="entry name" value="dCache_1"/>
    <property type="match status" value="1"/>
</dbReference>
<dbReference type="PROSITE" id="PS50005">
    <property type="entry name" value="TPR"/>
    <property type="match status" value="1"/>
</dbReference>
<comment type="similarity">
    <text evidence="2">Belongs to the adenylyl cyclase class-3 family.</text>
</comment>
<evidence type="ECO:0000256" key="8">
    <source>
        <dbReference type="SAM" id="Phobius"/>
    </source>
</evidence>
<gene>
    <name evidence="10" type="ORF">KME25_27965</name>
</gene>
<keyword evidence="7" id="KW-0802">TPR repeat</keyword>